<feature type="transmembrane region" description="Helical" evidence="7">
    <location>
        <begin position="42"/>
        <end position="68"/>
    </location>
</feature>
<feature type="transmembrane region" description="Helical" evidence="7">
    <location>
        <begin position="386"/>
        <end position="406"/>
    </location>
</feature>
<feature type="transmembrane region" description="Helical" evidence="7">
    <location>
        <begin position="324"/>
        <end position="347"/>
    </location>
</feature>
<dbReference type="EMBL" id="FVZE01000002">
    <property type="protein sequence ID" value="SLJ96003.1"/>
    <property type="molecule type" value="Genomic_DNA"/>
</dbReference>
<evidence type="ECO:0000256" key="7">
    <source>
        <dbReference type="SAM" id="Phobius"/>
    </source>
</evidence>
<proteinExistence type="inferred from homology"/>
<evidence type="ECO:0000313" key="8">
    <source>
        <dbReference type="EMBL" id="SLJ96003.1"/>
    </source>
</evidence>
<dbReference type="AlphaFoldDB" id="A0A1U6HJS8"/>
<feature type="transmembrane region" description="Helical" evidence="7">
    <location>
        <begin position="107"/>
        <end position="135"/>
    </location>
</feature>
<dbReference type="InterPro" id="IPR050833">
    <property type="entry name" value="Poly_Biosynth_Transport"/>
</dbReference>
<protein>
    <submittedName>
        <fullName evidence="8">Membrane protein involved in the export of O-antigen and teichoic acid</fullName>
    </submittedName>
</protein>
<keyword evidence="9" id="KW-1185">Reference proteome</keyword>
<dbReference type="PANTHER" id="PTHR30250:SF10">
    <property type="entry name" value="LIPOPOLYSACCHARIDE BIOSYNTHESIS PROTEIN WZXC"/>
    <property type="match status" value="1"/>
</dbReference>
<comment type="subcellular location">
    <subcellularLocation>
        <location evidence="1">Cell membrane</location>
        <topology evidence="1">Multi-pass membrane protein</topology>
    </subcellularLocation>
</comment>
<evidence type="ECO:0000256" key="2">
    <source>
        <dbReference type="ARBA" id="ARBA00007430"/>
    </source>
</evidence>
<feature type="transmembrane region" description="Helical" evidence="7">
    <location>
        <begin position="443"/>
        <end position="464"/>
    </location>
</feature>
<dbReference type="GO" id="GO:0005886">
    <property type="term" value="C:plasma membrane"/>
    <property type="evidence" value="ECO:0007669"/>
    <property type="project" value="UniProtKB-SubCell"/>
</dbReference>
<feature type="transmembrane region" description="Helical" evidence="7">
    <location>
        <begin position="147"/>
        <end position="169"/>
    </location>
</feature>
<keyword evidence="5 7" id="KW-1133">Transmembrane helix</keyword>
<feature type="transmembrane region" description="Helical" evidence="7">
    <location>
        <begin position="74"/>
        <end position="95"/>
    </location>
</feature>
<dbReference type="STRING" id="428990.SAMN06295987_102585"/>
<evidence type="ECO:0000256" key="1">
    <source>
        <dbReference type="ARBA" id="ARBA00004651"/>
    </source>
</evidence>
<dbReference type="Proteomes" id="UP000190989">
    <property type="component" value="Unassembled WGS sequence"/>
</dbReference>
<accession>A0A1U6HJS8</accession>
<feature type="transmembrane region" description="Helical" evidence="7">
    <location>
        <begin position="476"/>
        <end position="497"/>
    </location>
</feature>
<gene>
    <name evidence="8" type="ORF">SAMN06295987_102585</name>
</gene>
<evidence type="ECO:0000313" key="9">
    <source>
        <dbReference type="Proteomes" id="UP000190989"/>
    </source>
</evidence>
<reference evidence="9" key="1">
    <citation type="submission" date="2017-02" db="EMBL/GenBank/DDBJ databases">
        <authorList>
            <person name="Varghese N."/>
            <person name="Submissions S."/>
        </authorList>
    </citation>
    <scope>NUCLEOTIDE SEQUENCE [LARGE SCALE GENOMIC DNA]</scope>
    <source>
        <strain evidence="9">SM117</strain>
    </source>
</reference>
<comment type="similarity">
    <text evidence="2">Belongs to the polysaccharide synthase family.</text>
</comment>
<keyword evidence="4 7" id="KW-0812">Transmembrane</keyword>
<name>A0A1U6HJS8_9SPHN</name>
<feature type="transmembrane region" description="Helical" evidence="7">
    <location>
        <begin position="412"/>
        <end position="431"/>
    </location>
</feature>
<sequence length="511" mass="54573">MQGRLCPFDPVREDQLKRRTAEELEGMVRRIRDLRASGRRSGLALFAFLARSLQQVSTLVMTFLAARFLLPSEYGVYALGIVFVVLIQTLTYTGFYQFILNARQDDAAVLSTCFWLIFGLVTAASVILAAAAYPIERLFGAKHLGNVIVLLALVQPLASIGAWSSAALLRRRAVMLNFTIMFLQNLIALFAGGLLIWFWHSLYALVAVRYLRVVSGAVLFASLGRDWPSLRFSRTLAIEATGFSGGLYLSRLLGFLSRYAGDILLGLFHSPGAVGLYRFGNRVATGATDIAMQPMSTFAATQFGAAARDDRELGAVLARFTGTIALLGGMVGAVVIVLAPDVIAAFFQASYRGALVVTAAMALRGMAGVGQSLVEPVFAALGRTSWVLMFNLVAGFMSIAAIAVTAPFGLGALAWGQVLAVLAMTGLAFFLMRGRGNVDIGDAGRRFLGAGVLALAYGLALAAVRHQLLPMAGISPVQMLLAGLVAATVLGAFLLVLAMRLRIFSLHAFSG</sequence>
<feature type="transmembrane region" description="Helical" evidence="7">
    <location>
        <begin position="205"/>
        <end position="224"/>
    </location>
</feature>
<evidence type="ECO:0000256" key="3">
    <source>
        <dbReference type="ARBA" id="ARBA00022475"/>
    </source>
</evidence>
<keyword evidence="3" id="KW-1003">Cell membrane</keyword>
<organism evidence="8 9">
    <name type="scientific">Novosphingobium mathurense</name>
    <dbReference type="NCBI Taxonomy" id="428990"/>
    <lineage>
        <taxon>Bacteria</taxon>
        <taxon>Pseudomonadati</taxon>
        <taxon>Pseudomonadota</taxon>
        <taxon>Alphaproteobacteria</taxon>
        <taxon>Sphingomonadales</taxon>
        <taxon>Sphingomonadaceae</taxon>
        <taxon>Novosphingobium</taxon>
    </lineage>
</organism>
<feature type="transmembrane region" description="Helical" evidence="7">
    <location>
        <begin position="353"/>
        <end position="374"/>
    </location>
</feature>
<evidence type="ECO:0000256" key="4">
    <source>
        <dbReference type="ARBA" id="ARBA00022692"/>
    </source>
</evidence>
<keyword evidence="6 7" id="KW-0472">Membrane</keyword>
<dbReference type="PANTHER" id="PTHR30250">
    <property type="entry name" value="PST FAMILY PREDICTED COLANIC ACID TRANSPORTER"/>
    <property type="match status" value="1"/>
</dbReference>
<dbReference type="Pfam" id="PF13440">
    <property type="entry name" value="Polysacc_synt_3"/>
    <property type="match status" value="1"/>
</dbReference>
<evidence type="ECO:0000256" key="5">
    <source>
        <dbReference type="ARBA" id="ARBA00022989"/>
    </source>
</evidence>
<evidence type="ECO:0000256" key="6">
    <source>
        <dbReference type="ARBA" id="ARBA00023136"/>
    </source>
</evidence>
<feature type="transmembrane region" description="Helical" evidence="7">
    <location>
        <begin position="176"/>
        <end position="199"/>
    </location>
</feature>